<dbReference type="RefSeq" id="WP_015803573.1">
    <property type="nucleotide sequence ID" value="NC_013093.1"/>
</dbReference>
<comment type="similarity">
    <text evidence="1">Belongs to the ATP-dependent AMP-binding enzyme family.</text>
</comment>
<dbReference type="Pfam" id="PF23024">
    <property type="entry name" value="AMP-dom_DIP2-like"/>
    <property type="match status" value="1"/>
</dbReference>
<dbReference type="InterPro" id="IPR040097">
    <property type="entry name" value="FAAL/FAAC"/>
</dbReference>
<gene>
    <name evidence="7" type="ordered locus">Amir_4860</name>
</gene>
<dbReference type="KEGG" id="ami:Amir_4860"/>
<dbReference type="PANTHER" id="PTHR22754:SF32">
    <property type="entry name" value="DISCO-INTERACTING PROTEIN 2"/>
    <property type="match status" value="1"/>
</dbReference>
<dbReference type="GO" id="GO:0070566">
    <property type="term" value="F:adenylyltransferase activity"/>
    <property type="evidence" value="ECO:0007669"/>
    <property type="project" value="TreeGrafter"/>
</dbReference>
<dbReference type="GO" id="GO:0005886">
    <property type="term" value="C:plasma membrane"/>
    <property type="evidence" value="ECO:0007669"/>
    <property type="project" value="TreeGrafter"/>
</dbReference>
<evidence type="ECO:0000256" key="2">
    <source>
        <dbReference type="ARBA" id="ARBA00022598"/>
    </source>
</evidence>
<reference evidence="7 8" key="1">
    <citation type="journal article" date="2009" name="Stand. Genomic Sci.">
        <title>Complete genome sequence of Actinosynnema mirum type strain (101).</title>
        <authorList>
            <person name="Land M."/>
            <person name="Lapidus A."/>
            <person name="Mayilraj S."/>
            <person name="Chen F."/>
            <person name="Copeland A."/>
            <person name="Del Rio T.G."/>
            <person name="Nolan M."/>
            <person name="Lucas S."/>
            <person name="Tice H."/>
            <person name="Cheng J.F."/>
            <person name="Chertkov O."/>
            <person name="Bruce D."/>
            <person name="Goodwin L."/>
            <person name="Pitluck S."/>
            <person name="Rohde M."/>
            <person name="Goker M."/>
            <person name="Pati A."/>
            <person name="Ivanova N."/>
            <person name="Mavromatis K."/>
            <person name="Chen A."/>
            <person name="Palaniappan K."/>
            <person name="Hauser L."/>
            <person name="Chang Y.J."/>
            <person name="Jeffries C.C."/>
            <person name="Brettin T."/>
            <person name="Detter J.C."/>
            <person name="Han C."/>
            <person name="Chain P."/>
            <person name="Tindall B.J."/>
            <person name="Bristow J."/>
            <person name="Eisen J.A."/>
            <person name="Markowitz V."/>
            <person name="Hugenholtz P."/>
            <person name="Kyrpides N.C."/>
            <person name="Klenk H.P."/>
        </authorList>
    </citation>
    <scope>NUCLEOTIDE SEQUENCE [LARGE SCALE GENOMIC DNA]</scope>
    <source>
        <strain evidence="8">ATCC 29888 / DSM 43827 / JCM 3225 / NBRC 14064 / NCIMB 13271 / NRRL B-12336 / IMRU 3971 / 101</strain>
    </source>
</reference>
<dbReference type="SUPFAM" id="SSF56801">
    <property type="entry name" value="Acetyl-CoA synthetase-like"/>
    <property type="match status" value="1"/>
</dbReference>
<dbReference type="InterPro" id="IPR025110">
    <property type="entry name" value="AMP-bd_C"/>
</dbReference>
<evidence type="ECO:0000256" key="1">
    <source>
        <dbReference type="ARBA" id="ARBA00006432"/>
    </source>
</evidence>
<evidence type="ECO:0000313" key="7">
    <source>
        <dbReference type="EMBL" id="ACU38686.1"/>
    </source>
</evidence>
<feature type="domain" description="AMP-dependent synthetase/ligase" evidence="5">
    <location>
        <begin position="20"/>
        <end position="418"/>
    </location>
</feature>
<dbReference type="AlphaFoldDB" id="C6WQJ6"/>
<evidence type="ECO:0000256" key="3">
    <source>
        <dbReference type="ARBA" id="ARBA00022832"/>
    </source>
</evidence>
<accession>C6WQJ6</accession>
<organism evidence="7 8">
    <name type="scientific">Actinosynnema mirum (strain ATCC 29888 / DSM 43827 / JCM 3225 / NBRC 14064 / NCIMB 13271 / NRRL B-12336 / IMRU 3971 / 101)</name>
    <dbReference type="NCBI Taxonomy" id="446462"/>
    <lineage>
        <taxon>Bacteria</taxon>
        <taxon>Bacillati</taxon>
        <taxon>Actinomycetota</taxon>
        <taxon>Actinomycetes</taxon>
        <taxon>Pseudonocardiales</taxon>
        <taxon>Pseudonocardiaceae</taxon>
        <taxon>Actinosynnema</taxon>
    </lineage>
</organism>
<dbReference type="Gene3D" id="3.30.300.30">
    <property type="match status" value="1"/>
</dbReference>
<keyword evidence="8" id="KW-1185">Reference proteome</keyword>
<keyword evidence="3" id="KW-0276">Fatty acid metabolism</keyword>
<dbReference type="GO" id="GO:0006633">
    <property type="term" value="P:fatty acid biosynthetic process"/>
    <property type="evidence" value="ECO:0007669"/>
    <property type="project" value="TreeGrafter"/>
</dbReference>
<proteinExistence type="inferred from homology"/>
<dbReference type="PANTHER" id="PTHR22754">
    <property type="entry name" value="DISCO-INTERACTING PROTEIN 2 DIP2 -RELATED"/>
    <property type="match status" value="1"/>
</dbReference>
<feature type="domain" description="AMP-binding enzyme C-terminal" evidence="6">
    <location>
        <begin position="461"/>
        <end position="571"/>
    </location>
</feature>
<dbReference type="HOGENOM" id="CLU_000022_23_7_11"/>
<dbReference type="InterPro" id="IPR042099">
    <property type="entry name" value="ANL_N_sf"/>
</dbReference>
<dbReference type="GO" id="GO:0071766">
    <property type="term" value="P:Actinobacterium-type cell wall biogenesis"/>
    <property type="evidence" value="ECO:0007669"/>
    <property type="project" value="UniProtKB-ARBA"/>
</dbReference>
<keyword evidence="4" id="KW-0443">Lipid metabolism</keyword>
<dbReference type="Proteomes" id="UP000002213">
    <property type="component" value="Chromosome"/>
</dbReference>
<dbReference type="STRING" id="446462.Amir_4860"/>
<dbReference type="Gene3D" id="3.40.50.12780">
    <property type="entry name" value="N-terminal domain of ligase-like"/>
    <property type="match status" value="1"/>
</dbReference>
<dbReference type="CDD" id="cd05931">
    <property type="entry name" value="FAAL"/>
    <property type="match status" value="1"/>
</dbReference>
<dbReference type="Pfam" id="PF00501">
    <property type="entry name" value="AMP-binding"/>
    <property type="match status" value="1"/>
</dbReference>
<evidence type="ECO:0000256" key="4">
    <source>
        <dbReference type="ARBA" id="ARBA00023098"/>
    </source>
</evidence>
<dbReference type="GO" id="GO:0016874">
    <property type="term" value="F:ligase activity"/>
    <property type="evidence" value="ECO:0007669"/>
    <property type="project" value="UniProtKB-KW"/>
</dbReference>
<dbReference type="OrthoDB" id="3671040at2"/>
<dbReference type="InterPro" id="IPR000873">
    <property type="entry name" value="AMP-dep_synth/lig_dom"/>
</dbReference>
<name>C6WQJ6_ACTMD</name>
<evidence type="ECO:0000313" key="8">
    <source>
        <dbReference type="Proteomes" id="UP000002213"/>
    </source>
</evidence>
<dbReference type="FunFam" id="3.40.50.12780:FF:000013">
    <property type="entry name" value="Long-chain-fatty-acid--AMP ligase FadD32"/>
    <property type="match status" value="1"/>
</dbReference>
<dbReference type="InterPro" id="IPR045851">
    <property type="entry name" value="AMP-bd_C_sf"/>
</dbReference>
<protein>
    <submittedName>
        <fullName evidence="7">AMP-dependent synthetase and ligase</fullName>
    </submittedName>
</protein>
<evidence type="ECO:0000259" key="5">
    <source>
        <dbReference type="Pfam" id="PF00501"/>
    </source>
</evidence>
<sequence length="582" mass="61022">MSVVDRLGRLGFAGALRALAAEAGDRPAVTTLSYPRGSAVASVTRDYAELDRAASAVASALRARTAPGARVAVVCEHGFEYVAAFTGCLYAGRVAVPLPAVEAHRGNDRITSALRDAGPEAVLVNRSALDRTRRVVAGVGVPGRSVLVVEELVEAGSSDSGGPVGAPLSALAYLQYTSGSTGSPTGVRITNGNLAANARQIAGFAGYLRPGSVAVGWVPFFHDLGLLTGLVVPLGLGAHAVQLTPLAFVQSPGRWLRAISDHRSVWMVGPNFSYDLCVARVGQEQRAGLDLGSVRGLVSGGEPVRAASQRAFSEAFAGCGLTADVDAGAYGLAEATLCVTARSDNDRRVVYAFDRAELDAGRVVERREGAGARVMASCGVPLEGVEVAVVDPEALVERPADGVGELWVRGPNVADGYWRRPELTERVFNGVLTGRGGGWLRTGDSGFRHDGLLFVAGRLKDLLVVDGRNHHPSDVEATAEGAQSACEVAGSAVFPVESDDRERVVAVLEVRRRDAVDAASVVDAVRRAVSRAHGVDLHDVLLVPTGSLPRTSSHKVRRGASREKYLRGGFRTVDRVERAPVA</sequence>
<keyword evidence="2 7" id="KW-0436">Ligase</keyword>
<evidence type="ECO:0000259" key="6">
    <source>
        <dbReference type="Pfam" id="PF23024"/>
    </source>
</evidence>
<dbReference type="eggNOG" id="COG0318">
    <property type="taxonomic scope" value="Bacteria"/>
</dbReference>
<dbReference type="EMBL" id="CP001630">
    <property type="protein sequence ID" value="ACU38686.1"/>
    <property type="molecule type" value="Genomic_DNA"/>
</dbReference>